<evidence type="ECO:0000313" key="2">
    <source>
        <dbReference type="Proteomes" id="UP000886885"/>
    </source>
</evidence>
<name>A0A8X7YC12_POPTO</name>
<dbReference type="AlphaFoldDB" id="A0A8X7YC12"/>
<proteinExistence type="predicted"/>
<reference evidence="1" key="1">
    <citation type="journal article" date="2020" name="bioRxiv">
        <title>Hybrid origin of Populus tomentosa Carr. identified through genome sequencing and phylogenomic analysis.</title>
        <authorList>
            <person name="An X."/>
            <person name="Gao K."/>
            <person name="Chen Z."/>
            <person name="Li J."/>
            <person name="Yang X."/>
            <person name="Yang X."/>
            <person name="Zhou J."/>
            <person name="Guo T."/>
            <person name="Zhao T."/>
            <person name="Huang S."/>
            <person name="Miao D."/>
            <person name="Khan W.U."/>
            <person name="Rao P."/>
            <person name="Ye M."/>
            <person name="Lei B."/>
            <person name="Liao W."/>
            <person name="Wang J."/>
            <person name="Ji L."/>
            <person name="Li Y."/>
            <person name="Guo B."/>
            <person name="Mustafa N.S."/>
            <person name="Li S."/>
            <person name="Yun Q."/>
            <person name="Keller S.R."/>
            <person name="Mao J."/>
            <person name="Zhang R."/>
            <person name="Strauss S.H."/>
        </authorList>
    </citation>
    <scope>NUCLEOTIDE SEQUENCE</scope>
    <source>
        <strain evidence="1">GM15</strain>
        <tissue evidence="1">Leaf</tissue>
    </source>
</reference>
<gene>
    <name evidence="1" type="ORF">POTOM_050358</name>
</gene>
<sequence>MVIREVPPRTTPIQFFRELEKRLRVKHRIHITVCHLHFAIHSKFRNLGKSILKLTKEMSETGSLLDGIQLATTLGTARVKSPQREKEEDTGGIYQQQILYIDRGTYQKDTPKASGSRYH</sequence>
<dbReference type="EMBL" id="JAAWWB010000030">
    <property type="protein sequence ID" value="KAG6745848.1"/>
    <property type="molecule type" value="Genomic_DNA"/>
</dbReference>
<dbReference type="OrthoDB" id="1928753at2759"/>
<dbReference type="Proteomes" id="UP000886885">
    <property type="component" value="Chromosome 15D"/>
</dbReference>
<comment type="caution">
    <text evidence="1">The sequence shown here is derived from an EMBL/GenBank/DDBJ whole genome shotgun (WGS) entry which is preliminary data.</text>
</comment>
<keyword evidence="2" id="KW-1185">Reference proteome</keyword>
<protein>
    <submittedName>
        <fullName evidence="1">Uncharacterized protein</fullName>
    </submittedName>
</protein>
<accession>A0A8X7YC12</accession>
<evidence type="ECO:0000313" key="1">
    <source>
        <dbReference type="EMBL" id="KAG6745848.1"/>
    </source>
</evidence>
<organism evidence="1 2">
    <name type="scientific">Populus tomentosa</name>
    <name type="common">Chinese white poplar</name>
    <dbReference type="NCBI Taxonomy" id="118781"/>
    <lineage>
        <taxon>Eukaryota</taxon>
        <taxon>Viridiplantae</taxon>
        <taxon>Streptophyta</taxon>
        <taxon>Embryophyta</taxon>
        <taxon>Tracheophyta</taxon>
        <taxon>Spermatophyta</taxon>
        <taxon>Magnoliopsida</taxon>
        <taxon>eudicotyledons</taxon>
        <taxon>Gunneridae</taxon>
        <taxon>Pentapetalae</taxon>
        <taxon>rosids</taxon>
        <taxon>fabids</taxon>
        <taxon>Malpighiales</taxon>
        <taxon>Salicaceae</taxon>
        <taxon>Saliceae</taxon>
        <taxon>Populus</taxon>
    </lineage>
</organism>